<evidence type="ECO:0000313" key="2">
    <source>
        <dbReference type="Proteomes" id="UP000638849"/>
    </source>
</evidence>
<keyword evidence="2" id="KW-1185">Reference proteome</keyword>
<comment type="caution">
    <text evidence="1">The sequence shown here is derived from an EMBL/GenBank/DDBJ whole genome shotgun (WGS) entry which is preliminary data.</text>
</comment>
<organism evidence="1 2">
    <name type="scientific">Streptomyces javensis</name>
    <dbReference type="NCBI Taxonomy" id="114698"/>
    <lineage>
        <taxon>Bacteria</taxon>
        <taxon>Bacillati</taxon>
        <taxon>Actinomycetota</taxon>
        <taxon>Actinomycetes</taxon>
        <taxon>Kitasatosporales</taxon>
        <taxon>Streptomycetaceae</taxon>
        <taxon>Streptomyces</taxon>
        <taxon>Streptomyces violaceusniger group</taxon>
    </lineage>
</organism>
<dbReference type="Proteomes" id="UP000638849">
    <property type="component" value="Unassembled WGS sequence"/>
</dbReference>
<evidence type="ECO:0000313" key="1">
    <source>
        <dbReference type="EMBL" id="MBI0312708.1"/>
    </source>
</evidence>
<proteinExistence type="predicted"/>
<dbReference type="RefSeq" id="WP_198275932.1">
    <property type="nucleotide sequence ID" value="NZ_BAAAIF010000018.1"/>
</dbReference>
<reference evidence="1 2" key="1">
    <citation type="submission" date="2020-12" db="EMBL/GenBank/DDBJ databases">
        <authorList>
            <person name="Kusuma A.B."/>
            <person name="Nouioui I."/>
            <person name="Goodfellow M."/>
        </authorList>
    </citation>
    <scope>NUCLEOTIDE SEQUENCE [LARGE SCALE GENOMIC DNA]</scope>
    <source>
        <strain evidence="1 2">DSM 41764</strain>
    </source>
</reference>
<sequence>MNDTEYNFVFFTHVGGDLLQAYGSRWPEDLQIAVGVFRSVAHRLTREEFTDFVDCVCSAVQRRKRRPHQLLPDTLLTHLYEPLSVRFGVHPGPGIALASKLVEALHQSLPEEMFETLLDALRRTVGTMEKIERRRKSLRAV</sequence>
<protein>
    <submittedName>
        <fullName evidence="1">Uncharacterized protein</fullName>
    </submittedName>
</protein>
<accession>A0ABS0R5Q9</accession>
<dbReference type="EMBL" id="JAEEAQ010000040">
    <property type="protein sequence ID" value="MBI0312708.1"/>
    <property type="molecule type" value="Genomic_DNA"/>
</dbReference>
<name>A0ABS0R5Q9_9ACTN</name>
<gene>
    <name evidence="1" type="ORF">JBF12_06805</name>
</gene>